<comment type="caution">
    <text evidence="3">The sequence shown here is derived from an EMBL/GenBank/DDBJ whole genome shotgun (WGS) entry which is preliminary data.</text>
</comment>
<organism evidence="3 4">
    <name type="scientific">Colocasia esculenta</name>
    <name type="common">Wild taro</name>
    <name type="synonym">Arum esculentum</name>
    <dbReference type="NCBI Taxonomy" id="4460"/>
    <lineage>
        <taxon>Eukaryota</taxon>
        <taxon>Viridiplantae</taxon>
        <taxon>Streptophyta</taxon>
        <taxon>Embryophyta</taxon>
        <taxon>Tracheophyta</taxon>
        <taxon>Spermatophyta</taxon>
        <taxon>Magnoliopsida</taxon>
        <taxon>Liliopsida</taxon>
        <taxon>Araceae</taxon>
        <taxon>Aroideae</taxon>
        <taxon>Colocasieae</taxon>
        <taxon>Colocasia</taxon>
    </lineage>
</organism>
<dbReference type="Proteomes" id="UP000652761">
    <property type="component" value="Unassembled WGS sequence"/>
</dbReference>
<feature type="transmembrane region" description="Helical" evidence="2">
    <location>
        <begin position="6"/>
        <end position="25"/>
    </location>
</feature>
<name>A0A843U3J2_COLES</name>
<keyword evidence="2" id="KW-0472">Membrane</keyword>
<reference evidence="3" key="1">
    <citation type="submission" date="2017-07" db="EMBL/GenBank/DDBJ databases">
        <title>Taro Niue Genome Assembly and Annotation.</title>
        <authorList>
            <person name="Atibalentja N."/>
            <person name="Keating K."/>
            <person name="Fields C.J."/>
        </authorList>
    </citation>
    <scope>NUCLEOTIDE SEQUENCE</scope>
    <source>
        <strain evidence="3">Niue_2</strain>
        <tissue evidence="3">Leaf</tissue>
    </source>
</reference>
<evidence type="ECO:0000256" key="1">
    <source>
        <dbReference type="SAM" id="MobiDB-lite"/>
    </source>
</evidence>
<feature type="region of interest" description="Disordered" evidence="1">
    <location>
        <begin position="71"/>
        <end position="119"/>
    </location>
</feature>
<keyword evidence="2" id="KW-0812">Transmembrane</keyword>
<dbReference type="AlphaFoldDB" id="A0A843U3J2"/>
<evidence type="ECO:0000256" key="2">
    <source>
        <dbReference type="SAM" id="Phobius"/>
    </source>
</evidence>
<evidence type="ECO:0000313" key="3">
    <source>
        <dbReference type="EMBL" id="MQL76500.1"/>
    </source>
</evidence>
<evidence type="ECO:0000313" key="4">
    <source>
        <dbReference type="Proteomes" id="UP000652761"/>
    </source>
</evidence>
<gene>
    <name evidence="3" type="ORF">Taro_008901</name>
</gene>
<accession>A0A843U3J2</accession>
<protein>
    <submittedName>
        <fullName evidence="3">Uncharacterized protein</fullName>
    </submittedName>
</protein>
<keyword evidence="2" id="KW-1133">Transmembrane helix</keyword>
<keyword evidence="4" id="KW-1185">Reference proteome</keyword>
<sequence length="137" mass="14907">MVGHAPGGGDGAVVVVPVALLGLWIRGDNRKNRVLGVGQGSGSRGRYSWYQSYSLTGLDLAPHRCRQAKELIEKQDESDVPAHGQVQEEVSAEESVAHPEGAAVGGPQQQEYQPPPQHYADWFPLAEQFFRNLYQGA</sequence>
<dbReference type="EMBL" id="NMUH01000302">
    <property type="protein sequence ID" value="MQL76500.1"/>
    <property type="molecule type" value="Genomic_DNA"/>
</dbReference>
<proteinExistence type="predicted"/>